<keyword evidence="9" id="KW-1185">Reference proteome</keyword>
<dbReference type="NCBIfam" id="TIGR00460">
    <property type="entry name" value="fmt"/>
    <property type="match status" value="1"/>
</dbReference>
<evidence type="ECO:0000313" key="8">
    <source>
        <dbReference type="EMBL" id="QAS70184.1"/>
    </source>
</evidence>
<keyword evidence="3 5" id="KW-0808">Transferase</keyword>
<name>A0ABX5QNJ5_9LACO</name>
<gene>
    <name evidence="5" type="primary">fmt</name>
    <name evidence="8" type="ORF">DLJ48_06430</name>
</gene>
<keyword evidence="4 5" id="KW-0648">Protein biosynthesis</keyword>
<dbReference type="Pfam" id="PF02911">
    <property type="entry name" value="Formyl_trans_C"/>
    <property type="match status" value="1"/>
</dbReference>
<dbReference type="PANTHER" id="PTHR11138:SF5">
    <property type="entry name" value="METHIONYL-TRNA FORMYLTRANSFERASE, MITOCHONDRIAL"/>
    <property type="match status" value="1"/>
</dbReference>
<reference evidence="8 9" key="1">
    <citation type="journal article" date="2019" name="Syst. Appl. Microbiol.">
        <title>Oenococcus sicerae sp. nov., isolated from French cider.</title>
        <authorList>
            <person name="Cousin F.J."/>
            <person name="Le Guellec R."/>
            <person name="Chagnot C."/>
            <person name="Goux D."/>
            <person name="Dalmasso M."/>
            <person name="Laplace J.M."/>
            <person name="Cretenet M."/>
        </authorList>
    </citation>
    <scope>NUCLEOTIDE SEQUENCE [LARGE SCALE GENOMIC DNA]</scope>
    <source>
        <strain evidence="8 9">UCMA 15228</strain>
    </source>
</reference>
<organism evidence="8 9">
    <name type="scientific">Oenococcus sicerae</name>
    <dbReference type="NCBI Taxonomy" id="2203724"/>
    <lineage>
        <taxon>Bacteria</taxon>
        <taxon>Bacillati</taxon>
        <taxon>Bacillota</taxon>
        <taxon>Bacilli</taxon>
        <taxon>Lactobacillales</taxon>
        <taxon>Lactobacillaceae</taxon>
        <taxon>Oenococcus</taxon>
    </lineage>
</organism>
<feature type="domain" description="Formyl transferase C-terminal" evidence="7">
    <location>
        <begin position="206"/>
        <end position="303"/>
    </location>
</feature>
<dbReference type="Pfam" id="PF00551">
    <property type="entry name" value="Formyl_trans_N"/>
    <property type="match status" value="1"/>
</dbReference>
<evidence type="ECO:0000256" key="5">
    <source>
        <dbReference type="HAMAP-Rule" id="MF_00182"/>
    </source>
</evidence>
<dbReference type="RefSeq" id="WP_128686651.1">
    <property type="nucleotide sequence ID" value="NZ_CP029684.2"/>
</dbReference>
<dbReference type="InterPro" id="IPR041711">
    <property type="entry name" value="Met-tRNA-FMT_N"/>
</dbReference>
<proteinExistence type="inferred from homology"/>
<dbReference type="GO" id="GO:0004479">
    <property type="term" value="F:methionyl-tRNA formyltransferase activity"/>
    <property type="evidence" value="ECO:0007669"/>
    <property type="project" value="UniProtKB-EC"/>
</dbReference>
<evidence type="ECO:0000256" key="4">
    <source>
        <dbReference type="ARBA" id="ARBA00022917"/>
    </source>
</evidence>
<dbReference type="Proteomes" id="UP000286907">
    <property type="component" value="Chromosome"/>
</dbReference>
<evidence type="ECO:0000313" key="9">
    <source>
        <dbReference type="Proteomes" id="UP000286907"/>
    </source>
</evidence>
<dbReference type="CDD" id="cd08704">
    <property type="entry name" value="Met_tRNA_FMT_C"/>
    <property type="match status" value="1"/>
</dbReference>
<comment type="similarity">
    <text evidence="1 5">Belongs to the Fmt family.</text>
</comment>
<dbReference type="EC" id="2.1.2.9" evidence="2 5"/>
<dbReference type="PANTHER" id="PTHR11138">
    <property type="entry name" value="METHIONYL-TRNA FORMYLTRANSFERASE"/>
    <property type="match status" value="1"/>
</dbReference>
<dbReference type="InterPro" id="IPR044135">
    <property type="entry name" value="Met-tRNA-FMT_C"/>
</dbReference>
<evidence type="ECO:0000259" key="6">
    <source>
        <dbReference type="Pfam" id="PF00551"/>
    </source>
</evidence>
<dbReference type="InterPro" id="IPR002376">
    <property type="entry name" value="Formyl_transf_N"/>
</dbReference>
<dbReference type="HAMAP" id="MF_00182">
    <property type="entry name" value="Formyl_trans"/>
    <property type="match status" value="1"/>
</dbReference>
<accession>A0ABX5QNJ5</accession>
<dbReference type="InterPro" id="IPR005793">
    <property type="entry name" value="Formyl_trans_C"/>
</dbReference>
<evidence type="ECO:0000259" key="7">
    <source>
        <dbReference type="Pfam" id="PF02911"/>
    </source>
</evidence>
<dbReference type="Gene3D" id="3.40.50.12230">
    <property type="match status" value="1"/>
</dbReference>
<evidence type="ECO:0000256" key="1">
    <source>
        <dbReference type="ARBA" id="ARBA00010699"/>
    </source>
</evidence>
<dbReference type="EMBL" id="CP029684">
    <property type="protein sequence ID" value="QAS70184.1"/>
    <property type="molecule type" value="Genomic_DNA"/>
</dbReference>
<dbReference type="InterPro" id="IPR011034">
    <property type="entry name" value="Formyl_transferase-like_C_sf"/>
</dbReference>
<dbReference type="InterPro" id="IPR036477">
    <property type="entry name" value="Formyl_transf_N_sf"/>
</dbReference>
<evidence type="ECO:0000256" key="3">
    <source>
        <dbReference type="ARBA" id="ARBA00022679"/>
    </source>
</evidence>
<evidence type="ECO:0000256" key="2">
    <source>
        <dbReference type="ARBA" id="ARBA00012261"/>
    </source>
</evidence>
<comment type="function">
    <text evidence="5">Attaches a formyl group to the free amino group of methionyl-tRNA(fMet). The formyl group appears to play a dual role in the initiator identity of N-formylmethionyl-tRNA by promoting its recognition by IF2 and preventing the misappropriation of this tRNA by the elongation apparatus.</text>
</comment>
<dbReference type="CDD" id="cd08646">
    <property type="entry name" value="FMT_core_Met-tRNA-FMT_N"/>
    <property type="match status" value="1"/>
</dbReference>
<protein>
    <recommendedName>
        <fullName evidence="2 5">Methionyl-tRNA formyltransferase</fullName>
        <ecNumber evidence="2 5">2.1.2.9</ecNumber>
    </recommendedName>
</protein>
<dbReference type="SUPFAM" id="SSF50486">
    <property type="entry name" value="FMT C-terminal domain-like"/>
    <property type="match status" value="1"/>
</dbReference>
<sequence length="316" mass="33982">MTNSVIFFGTSDFSASVLQGLIDDPAFQVLAVVSQPDRPVGRKRTLAVTQTKKIAIANNLAVFQPEKLSGSKEMADLIAMQADFLVTAAFGQFVPTKLLKSATVAAINVHASLLPKYRGAAPINWALINGDKKTGVSIMYMVREMDAGDIVSVREIPIATSDNAASLFEKLAIVGRDLLLETMPKMLTGDFLTAKQDTSRITLAPKIDNQLSKLDFYHKSAAQIVDLVRGLSPKPGASLRINQEQIKVFTAETGSLIGQTGQISILSKHDFAITAADGIAVLLQQVQPAGKKRMSVSAFLNGSNKSLRVGDRVDRV</sequence>
<comment type="catalytic activity">
    <reaction evidence="5">
        <text>L-methionyl-tRNA(fMet) + (6R)-10-formyltetrahydrofolate = N-formyl-L-methionyl-tRNA(fMet) + (6S)-5,6,7,8-tetrahydrofolate + H(+)</text>
        <dbReference type="Rhea" id="RHEA:24380"/>
        <dbReference type="Rhea" id="RHEA-COMP:9952"/>
        <dbReference type="Rhea" id="RHEA-COMP:9953"/>
        <dbReference type="ChEBI" id="CHEBI:15378"/>
        <dbReference type="ChEBI" id="CHEBI:57453"/>
        <dbReference type="ChEBI" id="CHEBI:78530"/>
        <dbReference type="ChEBI" id="CHEBI:78844"/>
        <dbReference type="ChEBI" id="CHEBI:195366"/>
        <dbReference type="EC" id="2.1.2.9"/>
    </reaction>
</comment>
<feature type="binding site" evidence="5">
    <location>
        <begin position="112"/>
        <end position="115"/>
    </location>
    <ligand>
        <name>(6S)-5,6,7,8-tetrahydrofolate</name>
        <dbReference type="ChEBI" id="CHEBI:57453"/>
    </ligand>
</feature>
<feature type="domain" description="Formyl transferase N-terminal" evidence="6">
    <location>
        <begin position="5"/>
        <end position="181"/>
    </location>
</feature>
<dbReference type="InterPro" id="IPR005794">
    <property type="entry name" value="Fmt"/>
</dbReference>
<dbReference type="SUPFAM" id="SSF53328">
    <property type="entry name" value="Formyltransferase"/>
    <property type="match status" value="1"/>
</dbReference>